<comment type="similarity">
    <text evidence="7">Belongs to the class-III pyridoxal-phosphate-dependent aminotransferase family.</text>
</comment>
<evidence type="ECO:0000313" key="9">
    <source>
        <dbReference type="Proteomes" id="UP001167919"/>
    </source>
</evidence>
<dbReference type="GO" id="GO:0042802">
    <property type="term" value="F:identical protein binding"/>
    <property type="evidence" value="ECO:0007669"/>
    <property type="project" value="TreeGrafter"/>
</dbReference>
<gene>
    <name evidence="8" type="ORF">EVC35_01420</name>
</gene>
<dbReference type="PROSITE" id="PS00600">
    <property type="entry name" value="AA_TRANSFER_CLASS_3"/>
    <property type="match status" value="1"/>
</dbReference>
<dbReference type="SUPFAM" id="SSF53383">
    <property type="entry name" value="PLP-dependent transferases"/>
    <property type="match status" value="1"/>
</dbReference>
<dbReference type="EMBL" id="SDWY01000001">
    <property type="protein sequence ID" value="MDN6899666.1"/>
    <property type="molecule type" value="Genomic_DNA"/>
</dbReference>
<comment type="caution">
    <text evidence="8">The sequence shown here is derived from an EMBL/GenBank/DDBJ whole genome shotgun (WGS) entry which is preliminary data.</text>
</comment>
<dbReference type="Proteomes" id="UP001167919">
    <property type="component" value="Unassembled WGS sequence"/>
</dbReference>
<dbReference type="CDD" id="cd00610">
    <property type="entry name" value="OAT_like"/>
    <property type="match status" value="1"/>
</dbReference>
<dbReference type="GO" id="GO:0008483">
    <property type="term" value="F:transaminase activity"/>
    <property type="evidence" value="ECO:0007669"/>
    <property type="project" value="UniProtKB-KW"/>
</dbReference>
<organism evidence="8 9">
    <name type="scientific">Oenococcus sicerae</name>
    <dbReference type="NCBI Taxonomy" id="2203724"/>
    <lineage>
        <taxon>Bacteria</taxon>
        <taxon>Bacillati</taxon>
        <taxon>Bacillota</taxon>
        <taxon>Bacilli</taxon>
        <taxon>Lactobacillales</taxon>
        <taxon>Lactobacillaceae</taxon>
        <taxon>Oenococcus</taxon>
    </lineage>
</organism>
<dbReference type="GO" id="GO:0030170">
    <property type="term" value="F:pyridoxal phosphate binding"/>
    <property type="evidence" value="ECO:0007669"/>
    <property type="project" value="InterPro"/>
</dbReference>
<accession>A0AAJ1RCW4</accession>
<comment type="pathway">
    <text evidence="6">Amino-acid biosynthesis.</text>
</comment>
<dbReference type="InterPro" id="IPR005814">
    <property type="entry name" value="Aminotrans_3"/>
</dbReference>
<dbReference type="GO" id="GO:0006526">
    <property type="term" value="P:L-arginine biosynthetic process"/>
    <property type="evidence" value="ECO:0007669"/>
    <property type="project" value="UniProtKB-ARBA"/>
</dbReference>
<dbReference type="FunFam" id="3.40.640.10:FF:000004">
    <property type="entry name" value="Acetylornithine aminotransferase"/>
    <property type="match status" value="1"/>
</dbReference>
<proteinExistence type="inferred from homology"/>
<dbReference type="PANTHER" id="PTHR11986">
    <property type="entry name" value="AMINOTRANSFERASE CLASS III"/>
    <property type="match status" value="1"/>
</dbReference>
<dbReference type="Gene3D" id="3.90.1150.10">
    <property type="entry name" value="Aspartate Aminotransferase, domain 1"/>
    <property type="match status" value="1"/>
</dbReference>
<dbReference type="Pfam" id="PF00202">
    <property type="entry name" value="Aminotran_3"/>
    <property type="match status" value="1"/>
</dbReference>
<dbReference type="NCBIfam" id="TIGR00707">
    <property type="entry name" value="argD"/>
    <property type="match status" value="1"/>
</dbReference>
<evidence type="ECO:0000256" key="3">
    <source>
        <dbReference type="ARBA" id="ARBA00022605"/>
    </source>
</evidence>
<dbReference type="InterPro" id="IPR004636">
    <property type="entry name" value="AcOrn/SuccOrn_fam"/>
</dbReference>
<keyword evidence="2" id="KW-0032">Aminotransferase</keyword>
<protein>
    <submittedName>
        <fullName evidence="8">Acetylornithine/succinylornithine family transaminase</fullName>
    </submittedName>
</protein>
<reference evidence="8" key="1">
    <citation type="submission" date="2019-01" db="EMBL/GenBank/DDBJ databases">
        <title>Oenococcus sicerae UCMA17102.</title>
        <authorList>
            <person name="Cousin F.J."/>
            <person name="Le Guellec R."/>
            <person name="Cretenet M."/>
        </authorList>
    </citation>
    <scope>NUCLEOTIDE SEQUENCE</scope>
    <source>
        <strain evidence="8">UCMA17102</strain>
    </source>
</reference>
<keyword evidence="4" id="KW-0808">Transferase</keyword>
<dbReference type="PANTHER" id="PTHR11986:SF79">
    <property type="entry name" value="ACETYLORNITHINE AMINOTRANSFERASE, MITOCHONDRIAL"/>
    <property type="match status" value="1"/>
</dbReference>
<evidence type="ECO:0000256" key="2">
    <source>
        <dbReference type="ARBA" id="ARBA00022576"/>
    </source>
</evidence>
<comment type="cofactor">
    <cofactor evidence="1">
        <name>pyridoxal 5'-phosphate</name>
        <dbReference type="ChEBI" id="CHEBI:597326"/>
    </cofactor>
</comment>
<dbReference type="Gene3D" id="3.40.640.10">
    <property type="entry name" value="Type I PLP-dependent aspartate aminotransferase-like (Major domain)"/>
    <property type="match status" value="1"/>
</dbReference>
<dbReference type="AlphaFoldDB" id="A0AAJ1RCW4"/>
<sequence>MTHLFNTYNRYPIELVDGHDFHLVDRNGKEYVDLAAGIGVMSFGYHNQLIQRSVQAQLEKVWHTSNLYENSLQEKVADKLVQLSGGDQLVFFANSGTEANEAALKLAHKYTGKAKVMTFTNSFHGRTYGSLAVTDYPGIKQGFFVDTTEVVVADYNDPAAFDLLDDSFAAVIVEIVQGEGGVNLIDPDWLKELVFKTHDKHALVIIDEVQTGIGRTGKFFAFQHYGIRPDIITSAKALGSGLPIGAMIGRQELASAFTPGSHGTTFGGNMLAMASTDAVLTQMTPDFLADVSHKGAMLISALKIGLADVDQVLAIRGLGLMVGIQLAADLPVESIISDLQAAGYLTISSKHNTLRLLPVLVIDETSLLQAAKKISQIIKTKAEVLA</sequence>
<dbReference type="InterPro" id="IPR015422">
    <property type="entry name" value="PyrdxlP-dep_Trfase_small"/>
</dbReference>
<evidence type="ECO:0000256" key="4">
    <source>
        <dbReference type="ARBA" id="ARBA00022679"/>
    </source>
</evidence>
<dbReference type="InterPro" id="IPR050103">
    <property type="entry name" value="Class-III_PLP-dep_AT"/>
</dbReference>
<evidence type="ECO:0000256" key="7">
    <source>
        <dbReference type="RuleBase" id="RU003560"/>
    </source>
</evidence>
<evidence type="ECO:0000256" key="6">
    <source>
        <dbReference type="ARBA" id="ARBA00029440"/>
    </source>
</evidence>
<evidence type="ECO:0000256" key="1">
    <source>
        <dbReference type="ARBA" id="ARBA00001933"/>
    </source>
</evidence>
<keyword evidence="5 7" id="KW-0663">Pyridoxal phosphate</keyword>
<dbReference type="InterPro" id="IPR015424">
    <property type="entry name" value="PyrdxlP-dep_Trfase"/>
</dbReference>
<dbReference type="PIRSF" id="PIRSF000521">
    <property type="entry name" value="Transaminase_4ab_Lys_Orn"/>
    <property type="match status" value="1"/>
</dbReference>
<dbReference type="InterPro" id="IPR015421">
    <property type="entry name" value="PyrdxlP-dep_Trfase_major"/>
</dbReference>
<dbReference type="RefSeq" id="WP_301710922.1">
    <property type="nucleotide sequence ID" value="NZ_SDWY01000001.1"/>
</dbReference>
<evidence type="ECO:0000313" key="8">
    <source>
        <dbReference type="EMBL" id="MDN6899666.1"/>
    </source>
</evidence>
<dbReference type="InterPro" id="IPR049704">
    <property type="entry name" value="Aminotrans_3_PPA_site"/>
</dbReference>
<name>A0AAJ1RCW4_9LACO</name>
<evidence type="ECO:0000256" key="5">
    <source>
        <dbReference type="ARBA" id="ARBA00022898"/>
    </source>
</evidence>
<keyword evidence="3" id="KW-0028">Amino-acid biosynthesis</keyword>